<feature type="domain" description="AB hydrolase-1" evidence="1">
    <location>
        <begin position="28"/>
        <end position="268"/>
    </location>
</feature>
<dbReference type="PANTHER" id="PTHR43798">
    <property type="entry name" value="MONOACYLGLYCEROL LIPASE"/>
    <property type="match status" value="1"/>
</dbReference>
<dbReference type="GO" id="GO:0016020">
    <property type="term" value="C:membrane"/>
    <property type="evidence" value="ECO:0007669"/>
    <property type="project" value="TreeGrafter"/>
</dbReference>
<dbReference type="Pfam" id="PF12697">
    <property type="entry name" value="Abhydrolase_6"/>
    <property type="match status" value="1"/>
</dbReference>
<evidence type="ECO:0000259" key="1">
    <source>
        <dbReference type="Pfam" id="PF12697"/>
    </source>
</evidence>
<reference evidence="2 3" key="1">
    <citation type="submission" date="2017-09" db="EMBL/GenBank/DDBJ databases">
        <authorList>
            <person name="Varghese N."/>
            <person name="Submissions S."/>
        </authorList>
    </citation>
    <scope>NUCLEOTIDE SEQUENCE [LARGE SCALE GENOMIC DNA]</scope>
    <source>
        <strain evidence="2 3">OK806</strain>
    </source>
</reference>
<gene>
    <name evidence="2" type="ORF">SAMN05446927_1406</name>
</gene>
<dbReference type="EMBL" id="OCSU01000001">
    <property type="protein sequence ID" value="SOE57227.1"/>
    <property type="molecule type" value="Genomic_DNA"/>
</dbReference>
<evidence type="ECO:0000313" key="3">
    <source>
        <dbReference type="Proteomes" id="UP000219522"/>
    </source>
</evidence>
<dbReference type="AlphaFoldDB" id="A0A7Z7N104"/>
<dbReference type="InterPro" id="IPR029058">
    <property type="entry name" value="AB_hydrolase_fold"/>
</dbReference>
<dbReference type="InterPro" id="IPR050266">
    <property type="entry name" value="AB_hydrolase_sf"/>
</dbReference>
<name>A0A7Z7N104_9BURK</name>
<dbReference type="PRINTS" id="PR00412">
    <property type="entry name" value="EPOXHYDRLASE"/>
</dbReference>
<dbReference type="InterPro" id="IPR000073">
    <property type="entry name" value="AB_hydrolase_1"/>
</dbReference>
<accession>A0A7Z7N104</accession>
<dbReference type="SUPFAM" id="SSF53474">
    <property type="entry name" value="alpha/beta-Hydrolases"/>
    <property type="match status" value="1"/>
</dbReference>
<proteinExistence type="predicted"/>
<organism evidence="2 3">
    <name type="scientific">Caballeronia arationis</name>
    <dbReference type="NCBI Taxonomy" id="1777142"/>
    <lineage>
        <taxon>Bacteria</taxon>
        <taxon>Pseudomonadati</taxon>
        <taxon>Pseudomonadota</taxon>
        <taxon>Betaproteobacteria</taxon>
        <taxon>Burkholderiales</taxon>
        <taxon>Burkholderiaceae</taxon>
        <taxon>Caballeronia</taxon>
    </lineage>
</organism>
<dbReference type="GO" id="GO:0003824">
    <property type="term" value="F:catalytic activity"/>
    <property type="evidence" value="ECO:0007669"/>
    <property type="project" value="InterPro"/>
</dbReference>
<dbReference type="Gene3D" id="3.40.50.1820">
    <property type="entry name" value="alpha/beta hydrolase"/>
    <property type="match status" value="1"/>
</dbReference>
<dbReference type="InterPro" id="IPR000639">
    <property type="entry name" value="Epox_hydrolase-like"/>
</dbReference>
<protein>
    <submittedName>
        <fullName evidence="2">Pimeloyl-ACP methyl ester carboxylesterase</fullName>
    </submittedName>
</protein>
<dbReference type="Proteomes" id="UP000219522">
    <property type="component" value="Unassembled WGS sequence"/>
</dbReference>
<evidence type="ECO:0000313" key="2">
    <source>
        <dbReference type="EMBL" id="SOE57227.1"/>
    </source>
</evidence>
<comment type="caution">
    <text evidence="2">The sequence shown here is derived from an EMBL/GenBank/DDBJ whole genome shotgun (WGS) entry which is preliminary data.</text>
</comment>
<dbReference type="PANTHER" id="PTHR43798:SF33">
    <property type="entry name" value="HYDROLASE, PUTATIVE (AFU_ORTHOLOGUE AFUA_2G14860)-RELATED"/>
    <property type="match status" value="1"/>
</dbReference>
<sequence>MQRRSVRIRNGRFEISVEDSGSSGMPCVLLHGRGECSGVWRTLTEAASADHRFVSIDLRGHGDSSWDPDGSYDARTLAGDVLEVLLALNIRKPVLIGHSLGGSVALHLTGMLGPFTSGLVLVDFGPDSDAAGSQRVLTEIRETPTRFNSIAEYAQWLQERRPLASGRALHHLAAHALRRTHTGTFEPKVDRTVADDFLPNDGAREEQMWDMLRSVQCPSLIVRGIGSAILKPQVALRMAQQALPKGQLATISRAGHSVMTDNPDEFNRTIQTFLASLSPAASGGPSCSP</sequence>
<keyword evidence="3" id="KW-1185">Reference proteome</keyword>